<dbReference type="RefSeq" id="XP_073897405.1">
    <property type="nucleotide sequence ID" value="XM_074041304.1"/>
</dbReference>
<name>A0AC58JXK1_CASCN</name>
<sequence>MWLLGPHRGRGQPLERGGGSPVGGALAPSRRGGVGPDFWSERPSRVKDTTTSGLLTSGLAAPGAGAGGRLERSLIRVSSAVGQCETVTAEVAPRPLGSEESIMAQESPKNSAAEIPVTSNGEVDNSHEHGFNRCTRQIISEKLGRGSRTVDLELEAQIDILRDNKKKYENILRLAQTLSTQLFQMVHTQKQLGDAFADLSLKSLELHEEFGYNADTQKLLAKNGETLLGAINFFIASVNTLVNKTIEDTLMTVKQYESARIEYDAYRTDLEELNLGPRDANTLPKIEQSQHLFQAHKEKYDKMRNDVSIKLKFLEENKVKVLHNQLVLFHNAIAAYFAGNQKQLEQTLKQFHIKLKTPGVDAPSWLEEQ</sequence>
<protein>
    <submittedName>
        <fullName evidence="2">Arfaptin-1 isoform X6</fullName>
    </submittedName>
</protein>
<dbReference type="Proteomes" id="UP001732720">
    <property type="component" value="Chromosome 9"/>
</dbReference>
<reference evidence="2" key="1">
    <citation type="submission" date="2025-08" db="UniProtKB">
        <authorList>
            <consortium name="RefSeq"/>
        </authorList>
    </citation>
    <scope>IDENTIFICATION</scope>
</reference>
<keyword evidence="1" id="KW-1185">Reference proteome</keyword>
<proteinExistence type="predicted"/>
<accession>A0AC58JXK1</accession>
<evidence type="ECO:0000313" key="2">
    <source>
        <dbReference type="RefSeq" id="XP_073897405.1"/>
    </source>
</evidence>
<organism evidence="1 2">
    <name type="scientific">Castor canadensis</name>
    <name type="common">American beaver</name>
    <dbReference type="NCBI Taxonomy" id="51338"/>
    <lineage>
        <taxon>Eukaryota</taxon>
        <taxon>Metazoa</taxon>
        <taxon>Chordata</taxon>
        <taxon>Craniata</taxon>
        <taxon>Vertebrata</taxon>
        <taxon>Euteleostomi</taxon>
        <taxon>Mammalia</taxon>
        <taxon>Eutheria</taxon>
        <taxon>Euarchontoglires</taxon>
        <taxon>Glires</taxon>
        <taxon>Rodentia</taxon>
        <taxon>Castorimorpha</taxon>
        <taxon>Castoridae</taxon>
        <taxon>Castor</taxon>
    </lineage>
</organism>
<gene>
    <name evidence="2" type="primary">Arfip1</name>
</gene>
<evidence type="ECO:0000313" key="1">
    <source>
        <dbReference type="Proteomes" id="UP001732720"/>
    </source>
</evidence>